<proteinExistence type="predicted"/>
<dbReference type="RefSeq" id="WP_341843512.1">
    <property type="nucleotide sequence ID" value="NZ_CP149792.1"/>
</dbReference>
<reference evidence="2 3" key="1">
    <citation type="submission" date="2024-03" db="EMBL/GenBank/DDBJ databases">
        <title>Chitinophaga caseinilytica sp. nov., a casein hydrolysing bacterium isolated from forest soil.</title>
        <authorList>
            <person name="Lee D.S."/>
            <person name="Han D.M."/>
            <person name="Baek J.H."/>
            <person name="Choi D.G."/>
            <person name="Jeon J.H."/>
            <person name="Jeon C.O."/>
        </authorList>
    </citation>
    <scope>NUCLEOTIDE SEQUENCE [LARGE SCALE GENOMIC DNA]</scope>
    <source>
        <strain evidence="2 3">KACC 19118</strain>
    </source>
</reference>
<keyword evidence="1" id="KW-0732">Signal</keyword>
<sequence>MAKPCYVLCCMALLLGHGASSQVVAHITVKAGAVNRHQTIIQVPFDAEPGRVYRLVSVENGKKVEQNVQQEDGQIAWQLRGDLPAGTERTFDLVLLKGKVDVPLNKRQITYKEEDGGYTISRGEHPVLHYRTAIMEPPTGADTAFRRGGFIHPAFTPQGKSLTNIHPKDHFHHLGIWSPWTDTEFEGKTVDFWNLKKRSGTVRPVSSPQNSLTAGNVFGGFRQMQDHIVIGNPDRTAMTELLEIKVYNTADDHFVWDYNSTLQCASAAPITLNEYRYGGGFAIRGAEEWNNANSKVLTSEGKDRKQADGSLARWFIVQGALKAGNGGLLVLSCPQNFNSPQPLRVWPENDQGGQVFANFSPTKNKPWPLVPGQSYAQRYRIVTFDGELTAAQAEAYWNDYAFPPEVTVVPVSRPVSRR</sequence>
<evidence type="ECO:0000313" key="3">
    <source>
        <dbReference type="Proteomes" id="UP001449657"/>
    </source>
</evidence>
<feature type="chain" id="PRO_5045192013" evidence="1">
    <location>
        <begin position="26"/>
        <end position="418"/>
    </location>
</feature>
<evidence type="ECO:0000313" key="2">
    <source>
        <dbReference type="EMBL" id="WZN48936.1"/>
    </source>
</evidence>
<dbReference type="Proteomes" id="UP001449657">
    <property type="component" value="Chromosome"/>
</dbReference>
<organism evidence="2 3">
    <name type="scientific">Chitinophaga caseinilytica</name>
    <dbReference type="NCBI Taxonomy" id="2267521"/>
    <lineage>
        <taxon>Bacteria</taxon>
        <taxon>Pseudomonadati</taxon>
        <taxon>Bacteroidota</taxon>
        <taxon>Chitinophagia</taxon>
        <taxon>Chitinophagales</taxon>
        <taxon>Chitinophagaceae</taxon>
        <taxon>Chitinophaga</taxon>
    </lineage>
</organism>
<dbReference type="Pfam" id="PF14100">
    <property type="entry name" value="DUF6807"/>
    <property type="match status" value="1"/>
</dbReference>
<evidence type="ECO:0000256" key="1">
    <source>
        <dbReference type="SAM" id="SignalP"/>
    </source>
</evidence>
<dbReference type="InterPro" id="IPR029475">
    <property type="entry name" value="DUF6807"/>
</dbReference>
<feature type="signal peptide" evidence="1">
    <location>
        <begin position="1"/>
        <end position="25"/>
    </location>
</feature>
<name>A0ABZ2Z9M2_9BACT</name>
<protein>
    <submittedName>
        <fullName evidence="2">PmoA family protein</fullName>
    </submittedName>
</protein>
<dbReference type="EMBL" id="CP150096">
    <property type="protein sequence ID" value="WZN48936.1"/>
    <property type="molecule type" value="Genomic_DNA"/>
</dbReference>
<gene>
    <name evidence="2" type="ORF">WJU22_12230</name>
</gene>
<accession>A0ABZ2Z9M2</accession>
<keyword evidence="3" id="KW-1185">Reference proteome</keyword>